<dbReference type="STRING" id="1618443.UV73_C0012G0050"/>
<dbReference type="InterPro" id="IPR057264">
    <property type="entry name" value="Ribosomal_uL24_C"/>
</dbReference>
<dbReference type="InterPro" id="IPR014722">
    <property type="entry name" value="Rib_uL2_dom2"/>
</dbReference>
<dbReference type="InterPro" id="IPR005824">
    <property type="entry name" value="KOW"/>
</dbReference>
<keyword evidence="2 5" id="KW-0689">Ribosomal protein</keyword>
<comment type="subunit">
    <text evidence="5">Part of the 50S ribosomal subunit.</text>
</comment>
<dbReference type="GO" id="GO:0006412">
    <property type="term" value="P:translation"/>
    <property type="evidence" value="ECO:0007669"/>
    <property type="project" value="UniProtKB-UniRule"/>
</dbReference>
<dbReference type="HAMAP" id="MF_01326_B">
    <property type="entry name" value="Ribosomal_uL24_B"/>
    <property type="match status" value="1"/>
</dbReference>
<dbReference type="Pfam" id="PF17136">
    <property type="entry name" value="ribosomal_L24"/>
    <property type="match status" value="1"/>
</dbReference>
<dbReference type="PANTHER" id="PTHR12903">
    <property type="entry name" value="MITOCHONDRIAL RIBOSOMAL PROTEIN L24"/>
    <property type="match status" value="1"/>
</dbReference>
<dbReference type="SUPFAM" id="SSF50104">
    <property type="entry name" value="Translation proteins SH3-like domain"/>
    <property type="match status" value="1"/>
</dbReference>
<comment type="similarity">
    <text evidence="1 5">Belongs to the universal ribosomal protein uL24 family.</text>
</comment>
<evidence type="ECO:0000313" key="7">
    <source>
        <dbReference type="EMBL" id="KKS96022.1"/>
    </source>
</evidence>
<dbReference type="AlphaFoldDB" id="A0A0G1DEH8"/>
<dbReference type="Pfam" id="PF00467">
    <property type="entry name" value="KOW"/>
    <property type="match status" value="1"/>
</dbReference>
<comment type="function">
    <text evidence="5">One of two assembly initiator proteins, it binds directly to the 5'-end of the 23S rRNA, where it nucleates assembly of the 50S subunit.</text>
</comment>
<organism evidence="7 8">
    <name type="scientific">Candidatus Gottesmanbacteria bacterium GW2011_GWA2_43_14</name>
    <dbReference type="NCBI Taxonomy" id="1618443"/>
    <lineage>
        <taxon>Bacteria</taxon>
        <taxon>Candidatus Gottesmaniibacteriota</taxon>
    </lineage>
</organism>
<keyword evidence="5" id="KW-0694">RNA-binding</keyword>
<feature type="domain" description="KOW" evidence="6">
    <location>
        <begin position="2"/>
        <end position="29"/>
    </location>
</feature>
<evidence type="ECO:0000313" key="8">
    <source>
        <dbReference type="Proteomes" id="UP000034894"/>
    </source>
</evidence>
<dbReference type="GO" id="GO:1990904">
    <property type="term" value="C:ribonucleoprotein complex"/>
    <property type="evidence" value="ECO:0007669"/>
    <property type="project" value="UniProtKB-KW"/>
</dbReference>
<evidence type="ECO:0000256" key="1">
    <source>
        <dbReference type="ARBA" id="ARBA00010618"/>
    </source>
</evidence>
<keyword evidence="5" id="KW-0699">rRNA-binding</keyword>
<dbReference type="GO" id="GO:0005840">
    <property type="term" value="C:ribosome"/>
    <property type="evidence" value="ECO:0007669"/>
    <property type="project" value="UniProtKB-KW"/>
</dbReference>
<name>A0A0G1DEH8_9BACT</name>
<protein>
    <recommendedName>
        <fullName evidence="4 5">Large ribosomal subunit protein uL24</fullName>
    </recommendedName>
</protein>
<dbReference type="GO" id="GO:0003735">
    <property type="term" value="F:structural constituent of ribosome"/>
    <property type="evidence" value="ECO:0007669"/>
    <property type="project" value="InterPro"/>
</dbReference>
<dbReference type="CDD" id="cd06089">
    <property type="entry name" value="KOW_RPL26"/>
    <property type="match status" value="1"/>
</dbReference>
<keyword evidence="3 5" id="KW-0687">Ribonucleoprotein</keyword>
<dbReference type="InterPro" id="IPR008991">
    <property type="entry name" value="Translation_prot_SH3-like_sf"/>
</dbReference>
<evidence type="ECO:0000259" key="6">
    <source>
        <dbReference type="SMART" id="SM00739"/>
    </source>
</evidence>
<dbReference type="GO" id="GO:0019843">
    <property type="term" value="F:rRNA binding"/>
    <property type="evidence" value="ECO:0007669"/>
    <property type="project" value="UniProtKB-UniRule"/>
</dbReference>
<accession>A0A0G1DEH8</accession>
<dbReference type="NCBIfam" id="TIGR01079">
    <property type="entry name" value="rplX_bact"/>
    <property type="match status" value="1"/>
</dbReference>
<dbReference type="InterPro" id="IPR041988">
    <property type="entry name" value="Ribosomal_uL24_KOW"/>
</dbReference>
<evidence type="ECO:0000256" key="2">
    <source>
        <dbReference type="ARBA" id="ARBA00022980"/>
    </source>
</evidence>
<dbReference type="Proteomes" id="UP000034894">
    <property type="component" value="Unassembled WGS sequence"/>
</dbReference>
<comment type="caution">
    <text evidence="7">The sequence shown here is derived from an EMBL/GenBank/DDBJ whole genome shotgun (WGS) entry which is preliminary data.</text>
</comment>
<proteinExistence type="inferred from homology"/>
<reference evidence="7 8" key="1">
    <citation type="journal article" date="2015" name="Nature">
        <title>rRNA introns, odd ribosomes, and small enigmatic genomes across a large radiation of phyla.</title>
        <authorList>
            <person name="Brown C.T."/>
            <person name="Hug L.A."/>
            <person name="Thomas B.C."/>
            <person name="Sharon I."/>
            <person name="Castelle C.J."/>
            <person name="Singh A."/>
            <person name="Wilkins M.J."/>
            <person name="Williams K.H."/>
            <person name="Banfield J.F."/>
        </authorList>
    </citation>
    <scope>NUCLEOTIDE SEQUENCE [LARGE SCALE GENOMIC DNA]</scope>
</reference>
<gene>
    <name evidence="5" type="primary">rplX</name>
    <name evidence="7" type="ORF">UV73_C0012G0050</name>
</gene>
<dbReference type="SMART" id="SM00739">
    <property type="entry name" value="KOW"/>
    <property type="match status" value="1"/>
</dbReference>
<dbReference type="Gene3D" id="2.30.30.30">
    <property type="match status" value="1"/>
</dbReference>
<comment type="function">
    <text evidence="5">One of the proteins that surrounds the polypeptide exit tunnel on the outside of the subunit.</text>
</comment>
<dbReference type="InterPro" id="IPR003256">
    <property type="entry name" value="Ribosomal_uL24"/>
</dbReference>
<dbReference type="EMBL" id="LCFP01000012">
    <property type="protein sequence ID" value="KKS96022.1"/>
    <property type="molecule type" value="Genomic_DNA"/>
</dbReference>
<sequence length="111" mass="12223">MKFKKGDEVLITAGKDKGKKGKIERIYASSSTALIPGLNLFKRHLKKKDEKNPGGIIEFPRALSFGKLALICSKCGKPTRAGFKIDKKVSDKGRLSFGQKKRICRKCGGLL</sequence>
<evidence type="ECO:0000256" key="5">
    <source>
        <dbReference type="HAMAP-Rule" id="MF_01326"/>
    </source>
</evidence>
<evidence type="ECO:0000256" key="4">
    <source>
        <dbReference type="ARBA" id="ARBA00035206"/>
    </source>
</evidence>
<evidence type="ECO:0000256" key="3">
    <source>
        <dbReference type="ARBA" id="ARBA00023274"/>
    </source>
</evidence>